<dbReference type="RefSeq" id="WP_057953371.1">
    <property type="nucleotide sequence ID" value="NZ_CP013118.1"/>
</dbReference>
<gene>
    <name evidence="4" type="primary">mshA_2</name>
    <name evidence="4" type="ORF">L21SP5_02323</name>
</gene>
<sequence length="377" mass="43739">MRIAVNVRLLLKNKLEGIGWFTYENLKRITRAHPEHEFIFIFDRPYEKAFIFADNVKPVVLAPPTRHPVLYVIWFEFRLPRLLKRLKADLFLSPDGFLSLRSQITQLGVIHDINFAHRPGDLPWFYRKYYNYFFPKFARKANRLATVSQYSKQDIAATYQIDKNKIDVVYNGANEMYTPLSHDQKIQVMTEFSGGSPYFVFIGAFSARKNIKHLIQGFDQFKKTDEENYKLMLIGEPLFRDDELQQIYQKLQFKTDIVFLGRQSPENLHKILASARALTFVPFFEGFGIPVVESIQCEVPVLASNVTSVPEVAGDAAIYVNPESIDEIGKGMQRLATDETLYQQLLAATKKQKNTFTWNKSAERLWTSIQKVMQNVK</sequence>
<dbReference type="GO" id="GO:0102710">
    <property type="term" value="F:D-inositol-3-phosphate glycosyltransferase activity"/>
    <property type="evidence" value="ECO:0007669"/>
    <property type="project" value="UniProtKB-EC"/>
</dbReference>
<protein>
    <submittedName>
        <fullName evidence="4">D-inositol 3-phosphate glycosyltransferase</fullName>
        <ecNumber evidence="4">2.4.1.250</ecNumber>
    </submittedName>
</protein>
<evidence type="ECO:0000259" key="2">
    <source>
        <dbReference type="Pfam" id="PF00534"/>
    </source>
</evidence>
<evidence type="ECO:0000259" key="3">
    <source>
        <dbReference type="Pfam" id="PF13439"/>
    </source>
</evidence>
<evidence type="ECO:0000313" key="4">
    <source>
        <dbReference type="EMBL" id="ALO15955.1"/>
    </source>
</evidence>
<dbReference type="PATRIC" id="fig|1307839.3.peg.2443"/>
<dbReference type="PANTHER" id="PTHR46401:SF2">
    <property type="entry name" value="GLYCOSYLTRANSFERASE WBBK-RELATED"/>
    <property type="match status" value="1"/>
</dbReference>
<dbReference type="EC" id="2.4.1.250" evidence="4"/>
<dbReference type="InterPro" id="IPR028098">
    <property type="entry name" value="Glyco_trans_4-like_N"/>
</dbReference>
<keyword evidence="4" id="KW-0328">Glycosyltransferase</keyword>
<keyword evidence="5" id="KW-1185">Reference proteome</keyword>
<accession>A0A0S2I0R5</accession>
<feature type="domain" description="Glycosyltransferase subfamily 4-like N-terminal" evidence="3">
    <location>
        <begin position="36"/>
        <end position="174"/>
    </location>
</feature>
<dbReference type="EMBL" id="CP013118">
    <property type="protein sequence ID" value="ALO15955.1"/>
    <property type="molecule type" value="Genomic_DNA"/>
</dbReference>
<dbReference type="AlphaFoldDB" id="A0A0S2I0R5"/>
<dbReference type="GO" id="GO:0009103">
    <property type="term" value="P:lipopolysaccharide biosynthetic process"/>
    <property type="evidence" value="ECO:0007669"/>
    <property type="project" value="TreeGrafter"/>
</dbReference>
<dbReference type="Pfam" id="PF13439">
    <property type="entry name" value="Glyco_transf_4"/>
    <property type="match status" value="1"/>
</dbReference>
<dbReference type="Pfam" id="PF00534">
    <property type="entry name" value="Glycos_transf_1"/>
    <property type="match status" value="1"/>
</dbReference>
<reference evidence="4 5" key="1">
    <citation type="submission" date="2015-11" db="EMBL/GenBank/DDBJ databases">
        <title>Description and complete genome sequence of a novel strain predominating in hypersaline microbial mats and representing a new family of the Bacteriodetes phylum.</title>
        <authorList>
            <person name="Spring S."/>
            <person name="Bunk B."/>
            <person name="Sproer C."/>
            <person name="Klenk H.-P."/>
        </authorList>
    </citation>
    <scope>NUCLEOTIDE SEQUENCE [LARGE SCALE GENOMIC DNA]</scope>
    <source>
        <strain evidence="4 5">L21-Spi-D4</strain>
    </source>
</reference>
<evidence type="ECO:0000313" key="5">
    <source>
        <dbReference type="Proteomes" id="UP000064893"/>
    </source>
</evidence>
<dbReference type="Proteomes" id="UP000064893">
    <property type="component" value="Chromosome"/>
</dbReference>
<keyword evidence="1 4" id="KW-0808">Transferase</keyword>
<evidence type="ECO:0000256" key="1">
    <source>
        <dbReference type="ARBA" id="ARBA00022679"/>
    </source>
</evidence>
<dbReference type="Gene3D" id="3.40.50.2000">
    <property type="entry name" value="Glycogen Phosphorylase B"/>
    <property type="match status" value="2"/>
</dbReference>
<dbReference type="SUPFAM" id="SSF53756">
    <property type="entry name" value="UDP-Glycosyltransferase/glycogen phosphorylase"/>
    <property type="match status" value="1"/>
</dbReference>
<dbReference type="STRING" id="1307839.L21SP5_02323"/>
<dbReference type="InterPro" id="IPR001296">
    <property type="entry name" value="Glyco_trans_1"/>
</dbReference>
<dbReference type="PANTHER" id="PTHR46401">
    <property type="entry name" value="GLYCOSYLTRANSFERASE WBBK-RELATED"/>
    <property type="match status" value="1"/>
</dbReference>
<dbReference type="KEGG" id="blq:L21SP5_02323"/>
<name>A0A0S2I0R5_9BACT</name>
<proteinExistence type="predicted"/>
<dbReference type="OrthoDB" id="9801609at2"/>
<dbReference type="CDD" id="cd03809">
    <property type="entry name" value="GT4_MtfB-like"/>
    <property type="match status" value="1"/>
</dbReference>
<feature type="domain" description="Glycosyl transferase family 1" evidence="2">
    <location>
        <begin position="191"/>
        <end position="351"/>
    </location>
</feature>
<organism evidence="4 5">
    <name type="scientific">Salinivirga cyanobacteriivorans</name>
    <dbReference type="NCBI Taxonomy" id="1307839"/>
    <lineage>
        <taxon>Bacteria</taxon>
        <taxon>Pseudomonadati</taxon>
        <taxon>Bacteroidota</taxon>
        <taxon>Bacteroidia</taxon>
        <taxon>Bacteroidales</taxon>
        <taxon>Salinivirgaceae</taxon>
        <taxon>Salinivirga</taxon>
    </lineage>
</organism>